<dbReference type="EMBL" id="BT147548">
    <property type="protein sequence ID" value="AFK47342.1"/>
    <property type="molecule type" value="mRNA"/>
</dbReference>
<evidence type="ECO:0000313" key="1">
    <source>
        <dbReference type="EMBL" id="AFK47342.1"/>
    </source>
</evidence>
<dbReference type="AlphaFoldDB" id="I3T4A0"/>
<proteinExistence type="evidence at transcript level"/>
<accession>I3T4A0</accession>
<protein>
    <submittedName>
        <fullName evidence="1">Uncharacterized protein</fullName>
    </submittedName>
</protein>
<organism evidence="1">
    <name type="scientific">Lotus japonicus</name>
    <name type="common">Lotus corniculatus var. japonicus</name>
    <dbReference type="NCBI Taxonomy" id="34305"/>
    <lineage>
        <taxon>Eukaryota</taxon>
        <taxon>Viridiplantae</taxon>
        <taxon>Streptophyta</taxon>
        <taxon>Embryophyta</taxon>
        <taxon>Tracheophyta</taxon>
        <taxon>Spermatophyta</taxon>
        <taxon>Magnoliopsida</taxon>
        <taxon>eudicotyledons</taxon>
        <taxon>Gunneridae</taxon>
        <taxon>Pentapetalae</taxon>
        <taxon>rosids</taxon>
        <taxon>fabids</taxon>
        <taxon>Fabales</taxon>
        <taxon>Fabaceae</taxon>
        <taxon>Papilionoideae</taxon>
        <taxon>50 kb inversion clade</taxon>
        <taxon>NPAAA clade</taxon>
        <taxon>Hologalegina</taxon>
        <taxon>robinioid clade</taxon>
        <taxon>Loteae</taxon>
        <taxon>Lotus</taxon>
    </lineage>
</organism>
<sequence>MLDAITLYEKPLYRGDLLELIQCKQIIVPRQCMLV</sequence>
<reference evidence="1" key="1">
    <citation type="submission" date="2012-05" db="EMBL/GenBank/DDBJ databases">
        <authorList>
            <person name="Krishnakumar V."/>
            <person name="Cheung F."/>
            <person name="Xiao Y."/>
            <person name="Chan A."/>
            <person name="Moskal W.A."/>
            <person name="Town C.D."/>
        </authorList>
    </citation>
    <scope>NUCLEOTIDE SEQUENCE</scope>
</reference>
<name>I3T4A0_LOTJA</name>